<accession>A0A645IHL6</accession>
<dbReference type="InterPro" id="IPR017850">
    <property type="entry name" value="Alkaline_phosphatase_core_sf"/>
</dbReference>
<reference evidence="1" key="1">
    <citation type="submission" date="2019-08" db="EMBL/GenBank/DDBJ databases">
        <authorList>
            <person name="Kucharzyk K."/>
            <person name="Murdoch R.W."/>
            <person name="Higgins S."/>
            <person name="Loffler F."/>
        </authorList>
    </citation>
    <scope>NUCLEOTIDE SEQUENCE</scope>
</reference>
<name>A0A645IHL6_9ZZZZ</name>
<organism evidence="1">
    <name type="scientific">bioreactor metagenome</name>
    <dbReference type="NCBI Taxonomy" id="1076179"/>
    <lineage>
        <taxon>unclassified sequences</taxon>
        <taxon>metagenomes</taxon>
        <taxon>ecological metagenomes</taxon>
    </lineage>
</organism>
<dbReference type="EMBL" id="VSSQ01113704">
    <property type="protein sequence ID" value="MPN49969.1"/>
    <property type="molecule type" value="Genomic_DNA"/>
</dbReference>
<gene>
    <name evidence="1" type="ORF">SDC9_197593</name>
</gene>
<evidence type="ECO:0008006" key="2">
    <source>
        <dbReference type="Google" id="ProtNLM"/>
    </source>
</evidence>
<evidence type="ECO:0000313" key="1">
    <source>
        <dbReference type="EMBL" id="MPN49969.1"/>
    </source>
</evidence>
<proteinExistence type="predicted"/>
<comment type="caution">
    <text evidence="1">The sequence shown here is derived from an EMBL/GenBank/DDBJ whole genome shotgun (WGS) entry which is preliminary data.</text>
</comment>
<protein>
    <recommendedName>
        <fullName evidence="2">Sulfatase N-terminal domain-containing protein</fullName>
    </recommendedName>
</protein>
<sequence>MFVLSADHYPYGLTDAEISELAGHPIDPLFEKYRNCCIIYKPGMEPITIDEPCCSMDILPTVSNLFGLSFDSRLMMGRDVFSGAEPLVILSNRSWITGDARYSTETRELTPNEGVTLSEDYRQYWSAVVDDKFAYSAKILENDYYRVVLEE</sequence>
<dbReference type="AlphaFoldDB" id="A0A645IHL6"/>
<dbReference type="Gene3D" id="3.30.1120.170">
    <property type="match status" value="1"/>
</dbReference>
<dbReference type="Gene3D" id="3.40.720.10">
    <property type="entry name" value="Alkaline Phosphatase, subunit A"/>
    <property type="match status" value="1"/>
</dbReference>
<dbReference type="SUPFAM" id="SSF53649">
    <property type="entry name" value="Alkaline phosphatase-like"/>
    <property type="match status" value="1"/>
</dbReference>